<proteinExistence type="predicted"/>
<name>A0A2S6IIM6_9FLAO</name>
<organism evidence="1 2">
    <name type="scientific">Nonlabens xylanidelens</name>
    <dbReference type="NCBI Taxonomy" id="191564"/>
    <lineage>
        <taxon>Bacteria</taxon>
        <taxon>Pseudomonadati</taxon>
        <taxon>Bacteroidota</taxon>
        <taxon>Flavobacteriia</taxon>
        <taxon>Flavobacteriales</taxon>
        <taxon>Flavobacteriaceae</taxon>
        <taxon>Nonlabens</taxon>
    </lineage>
</organism>
<evidence type="ECO:0000313" key="1">
    <source>
        <dbReference type="EMBL" id="PPK94035.1"/>
    </source>
</evidence>
<comment type="caution">
    <text evidence="1">The sequence shown here is derived from an EMBL/GenBank/DDBJ whole genome shotgun (WGS) entry which is preliminary data.</text>
</comment>
<dbReference type="EMBL" id="PTJE01000005">
    <property type="protein sequence ID" value="PPK94035.1"/>
    <property type="molecule type" value="Genomic_DNA"/>
</dbReference>
<reference evidence="1 2" key="1">
    <citation type="submission" date="2018-02" db="EMBL/GenBank/DDBJ databases">
        <title>Genomic Encyclopedia of Archaeal and Bacterial Type Strains, Phase II (KMG-II): from individual species to whole genera.</title>
        <authorList>
            <person name="Goeker M."/>
        </authorList>
    </citation>
    <scope>NUCLEOTIDE SEQUENCE [LARGE SCALE GENOMIC DNA]</scope>
    <source>
        <strain evidence="1 2">DSM 16809</strain>
    </source>
</reference>
<dbReference type="OrthoDB" id="673806at2"/>
<protein>
    <submittedName>
        <fullName evidence="1">Uncharacterized protein</fullName>
    </submittedName>
</protein>
<dbReference type="RefSeq" id="WP_104515933.1">
    <property type="nucleotide sequence ID" value="NZ_MQVW01000002.1"/>
</dbReference>
<accession>A0A2S6IIM6</accession>
<evidence type="ECO:0000313" key="2">
    <source>
        <dbReference type="Proteomes" id="UP000239002"/>
    </source>
</evidence>
<dbReference type="AlphaFoldDB" id="A0A2S6IIM6"/>
<keyword evidence="2" id="KW-1185">Reference proteome</keyword>
<gene>
    <name evidence="1" type="ORF">LY01_02257</name>
</gene>
<sequence length="287" mass="33640">MNEQQRTSIEALILVNDLSLSSQKAILTELNSLLTECTQDLYDNRIKFEDAGLCEKLLFQIIFHNETLLSLTNGKLIKIQDKKLKINDLTTVYSIARLQIETFINLSYIFFIDSEYSKEIRAYVYKIQGLRKQIELTKKHPKDFDPIKKMRNELAEELWKIRKLDEFKRVPFSKRKRFINPSLARLIKLYEIYPLIKIGNLSRTHSLYSNHIHSEYISIRQLKSAIDDNSQYESSFSTVILLCSRITSLVITNMVEQYELNNYSFAKAPLKLKKVIESINKLSSELK</sequence>
<dbReference type="Proteomes" id="UP000239002">
    <property type="component" value="Unassembled WGS sequence"/>
</dbReference>